<protein>
    <recommendedName>
        <fullName evidence="1">TEX10-like TPR repeats domain-containing protein</fullName>
    </recommendedName>
</protein>
<dbReference type="OrthoDB" id="361362at2759"/>
<dbReference type="AlphaFoldDB" id="A0A367J4V8"/>
<dbReference type="Pfam" id="PF25781">
    <property type="entry name" value="TPR_TEX10"/>
    <property type="match status" value="1"/>
</dbReference>
<evidence type="ECO:0000313" key="3">
    <source>
        <dbReference type="Proteomes" id="UP000253551"/>
    </source>
</evidence>
<reference evidence="2 3" key="1">
    <citation type="journal article" date="2018" name="G3 (Bethesda)">
        <title>Phylogenetic and Phylogenomic Definition of Rhizopus Species.</title>
        <authorList>
            <person name="Gryganskyi A.P."/>
            <person name="Golan J."/>
            <person name="Dolatabadi S."/>
            <person name="Mondo S."/>
            <person name="Robb S."/>
            <person name="Idnurm A."/>
            <person name="Muszewska A."/>
            <person name="Steczkiewicz K."/>
            <person name="Masonjones S."/>
            <person name="Liao H.L."/>
            <person name="Gajdeczka M.T."/>
            <person name="Anike F."/>
            <person name="Vuek A."/>
            <person name="Anishchenko I.M."/>
            <person name="Voigt K."/>
            <person name="de Hoog G.S."/>
            <person name="Smith M.E."/>
            <person name="Heitman J."/>
            <person name="Vilgalys R."/>
            <person name="Stajich J.E."/>
        </authorList>
    </citation>
    <scope>NUCLEOTIDE SEQUENCE [LARGE SCALE GENOMIC DNA]</scope>
    <source>
        <strain evidence="2 3">LSU 92-RS-03</strain>
    </source>
</reference>
<feature type="domain" description="TEX10-like TPR repeats" evidence="1">
    <location>
        <begin position="326"/>
        <end position="428"/>
    </location>
</feature>
<evidence type="ECO:0000313" key="2">
    <source>
        <dbReference type="EMBL" id="RCH84994.1"/>
    </source>
</evidence>
<proteinExistence type="predicted"/>
<evidence type="ECO:0000259" key="1">
    <source>
        <dbReference type="Pfam" id="PF25781"/>
    </source>
</evidence>
<organism evidence="2 3">
    <name type="scientific">Rhizopus stolonifer</name>
    <name type="common">Rhizopus nigricans</name>
    <dbReference type="NCBI Taxonomy" id="4846"/>
    <lineage>
        <taxon>Eukaryota</taxon>
        <taxon>Fungi</taxon>
        <taxon>Fungi incertae sedis</taxon>
        <taxon>Mucoromycota</taxon>
        <taxon>Mucoromycotina</taxon>
        <taxon>Mucoromycetes</taxon>
        <taxon>Mucorales</taxon>
        <taxon>Mucorineae</taxon>
        <taxon>Rhizopodaceae</taxon>
        <taxon>Rhizopus</taxon>
    </lineage>
</organism>
<name>A0A367J4V8_RHIST</name>
<gene>
    <name evidence="2" type="ORF">CU098_007486</name>
</gene>
<dbReference type="Proteomes" id="UP000253551">
    <property type="component" value="Unassembled WGS sequence"/>
</dbReference>
<comment type="caution">
    <text evidence="2">The sequence shown here is derived from an EMBL/GenBank/DDBJ whole genome shotgun (WGS) entry which is preliminary data.</text>
</comment>
<dbReference type="EMBL" id="PJQM01004288">
    <property type="protein sequence ID" value="RCH84994.1"/>
    <property type="molecule type" value="Genomic_DNA"/>
</dbReference>
<accession>A0A367J4V8</accession>
<keyword evidence="3" id="KW-1185">Reference proteome</keyword>
<dbReference type="InterPro" id="IPR057949">
    <property type="entry name" value="TPR_TEX10"/>
</dbReference>
<sequence length="430" mass="48894">MRQYTTANDTMVQWDPKKHNAYMPTHAMVHAVLPSSATFSHLHLFDTSGPKSNGQPNTLETQTEFSLEERLGHIKELIETFQPRLVAAWLEAAPSVFMSTSSIAITPALELLHEILTLSLVLWRAMVGSDIIRLVSQDWLNMYLQQLLKHLTVYFPYGADALGNRGSKVDDKLQEMNIMLCELTSLFLLARTILQPSATEEPRQKRRKLESEDQVPSWAETVVQYVLGVLGYHEDQDGMTSASSSFRTDHLVSLLPAIWGFLNCLTNEESVTLFKATVQYYHTCQPNAASRKVLLDFITRAYMVQSTPSYHGQFMITKDSELARLLKEWLLGLPKMLWQLRANHIETSRAILNVMCDIAKRADKDVFDFDTLRQVETTLVPFFFVQLAKGPLFGPFRDLPADVQQRALDYVNYLGSPSEKMSLAIQQCKK</sequence>
<dbReference type="STRING" id="4846.A0A367J4V8"/>